<dbReference type="EMBL" id="CAJNJA010034969">
    <property type="protein sequence ID" value="CAE7700708.1"/>
    <property type="molecule type" value="Genomic_DNA"/>
</dbReference>
<protein>
    <submittedName>
        <fullName evidence="2">Pks3 protein</fullName>
    </submittedName>
</protein>
<name>A0A812WVQ2_9DINO</name>
<gene>
    <name evidence="2" type="primary">pks3</name>
    <name evidence="2" type="ORF">SNEC2469_LOCUS20188</name>
</gene>
<feature type="region of interest" description="Disordered" evidence="1">
    <location>
        <begin position="190"/>
        <end position="245"/>
    </location>
</feature>
<accession>A0A812WVQ2</accession>
<feature type="compositionally biased region" description="Basic and acidic residues" evidence="1">
    <location>
        <begin position="287"/>
        <end position="298"/>
    </location>
</feature>
<organism evidence="2 3">
    <name type="scientific">Symbiodinium necroappetens</name>
    <dbReference type="NCBI Taxonomy" id="1628268"/>
    <lineage>
        <taxon>Eukaryota</taxon>
        <taxon>Sar</taxon>
        <taxon>Alveolata</taxon>
        <taxon>Dinophyceae</taxon>
        <taxon>Suessiales</taxon>
        <taxon>Symbiodiniaceae</taxon>
        <taxon>Symbiodinium</taxon>
    </lineage>
</organism>
<feature type="region of interest" description="Disordered" evidence="1">
    <location>
        <begin position="287"/>
        <end position="337"/>
    </location>
</feature>
<feature type="compositionally biased region" description="Basic and acidic residues" evidence="1">
    <location>
        <begin position="197"/>
        <end position="206"/>
    </location>
</feature>
<evidence type="ECO:0000313" key="3">
    <source>
        <dbReference type="Proteomes" id="UP000601435"/>
    </source>
</evidence>
<proteinExistence type="predicted"/>
<dbReference type="Proteomes" id="UP000601435">
    <property type="component" value="Unassembled WGS sequence"/>
</dbReference>
<dbReference type="AlphaFoldDB" id="A0A812WVQ2"/>
<evidence type="ECO:0000313" key="2">
    <source>
        <dbReference type="EMBL" id="CAE7700708.1"/>
    </source>
</evidence>
<comment type="caution">
    <text evidence="2">The sequence shown here is derived from an EMBL/GenBank/DDBJ whole genome shotgun (WGS) entry which is preliminary data.</text>
</comment>
<sequence>AGIKNPGLFSVVKQECIRRSKLKEGHLSLSPKVVTDVVVAFATAKILDDDLFEVLMLRAVSLMDCPLRQELVPDVCAPATSSSGNKLPAVAFSLQDLVQVCKAFVDLRKVDREFFEDVANYACRAFTSPDVALCEWFVGNPNVTLPQIASIFAKAEVLQLDSLDFFAHLKTMMMRRKEELRPHSLKKFQHAWHMHKSRQEKQERQRSQPPQRRRGAMGRAYVEDKPAVQHQSRTEKARQQRQRLAAMTEEEVLKEVEEAEKHAGTSASAKLLLSGFKVEALLEAQEGPKEGKKTKSEIMEASTSISIRSMVKGKKARNEEVSASAKAEARKHARGRR</sequence>
<feature type="non-terminal residue" evidence="2">
    <location>
        <position position="337"/>
    </location>
</feature>
<dbReference type="OrthoDB" id="428669at2759"/>
<reference evidence="2" key="1">
    <citation type="submission" date="2021-02" db="EMBL/GenBank/DDBJ databases">
        <authorList>
            <person name="Dougan E. K."/>
            <person name="Rhodes N."/>
            <person name="Thang M."/>
            <person name="Chan C."/>
        </authorList>
    </citation>
    <scope>NUCLEOTIDE SEQUENCE</scope>
</reference>
<keyword evidence="3" id="KW-1185">Reference proteome</keyword>
<feature type="compositionally biased region" description="Basic and acidic residues" evidence="1">
    <location>
        <begin position="221"/>
        <end position="238"/>
    </location>
</feature>
<evidence type="ECO:0000256" key="1">
    <source>
        <dbReference type="SAM" id="MobiDB-lite"/>
    </source>
</evidence>